<organism evidence="4 5">
    <name type="scientific">Hesseltinella vesiculosa</name>
    <dbReference type="NCBI Taxonomy" id="101127"/>
    <lineage>
        <taxon>Eukaryota</taxon>
        <taxon>Fungi</taxon>
        <taxon>Fungi incertae sedis</taxon>
        <taxon>Mucoromycota</taxon>
        <taxon>Mucoromycotina</taxon>
        <taxon>Mucoromycetes</taxon>
        <taxon>Mucorales</taxon>
        <taxon>Cunninghamellaceae</taxon>
        <taxon>Hesseltinella</taxon>
    </lineage>
</organism>
<dbReference type="STRING" id="101127.A0A1X2G368"/>
<dbReference type="OrthoDB" id="2285631at2759"/>
<sequence length="167" mass="19133">MEKIVLPAIINRTTAVRNASVARFNRKNKIVTFDNGSLVALASPILKGALDAKYHGPYKIVGCKGGAYSLLDIRLNELLPKTYPPSALKSVSKEPNLPDDDEKRWEVESIINHRGNPNNYEYKVRWVGFNDDWDTWEPAENFDDADTIARYWQRRGVDDKKTRVERI</sequence>
<dbReference type="PANTHER" id="PTHR22812">
    <property type="entry name" value="CHROMOBOX PROTEIN"/>
    <property type="match status" value="1"/>
</dbReference>
<protein>
    <recommendedName>
        <fullName evidence="3">Chromo domain-containing protein</fullName>
    </recommendedName>
</protein>
<proteinExistence type="predicted"/>
<dbReference type="Pfam" id="PF00385">
    <property type="entry name" value="Chromo"/>
    <property type="match status" value="1"/>
</dbReference>
<dbReference type="GO" id="GO:0005634">
    <property type="term" value="C:nucleus"/>
    <property type="evidence" value="ECO:0007669"/>
    <property type="project" value="UniProtKB-SubCell"/>
</dbReference>
<evidence type="ECO:0000256" key="1">
    <source>
        <dbReference type="ARBA" id="ARBA00004123"/>
    </source>
</evidence>
<keyword evidence="2" id="KW-0539">Nucleus</keyword>
<feature type="domain" description="Chromo" evidence="3">
    <location>
        <begin position="105"/>
        <end position="163"/>
    </location>
</feature>
<dbReference type="InterPro" id="IPR051219">
    <property type="entry name" value="Heterochromatin_chromo-domain"/>
</dbReference>
<reference evidence="4 5" key="1">
    <citation type="submission" date="2016-07" db="EMBL/GenBank/DDBJ databases">
        <title>Pervasive Adenine N6-methylation of Active Genes in Fungi.</title>
        <authorList>
            <consortium name="DOE Joint Genome Institute"/>
            <person name="Mondo S.J."/>
            <person name="Dannebaum R.O."/>
            <person name="Kuo R.C."/>
            <person name="Labutti K."/>
            <person name="Haridas S."/>
            <person name="Kuo A."/>
            <person name="Salamov A."/>
            <person name="Ahrendt S.R."/>
            <person name="Lipzen A."/>
            <person name="Sullivan W."/>
            <person name="Andreopoulos W.B."/>
            <person name="Clum A."/>
            <person name="Lindquist E."/>
            <person name="Daum C."/>
            <person name="Ramamoorthy G.K."/>
            <person name="Gryganskyi A."/>
            <person name="Culley D."/>
            <person name="Magnuson J.K."/>
            <person name="James T.Y."/>
            <person name="O'Malley M.A."/>
            <person name="Stajich J.E."/>
            <person name="Spatafora J.W."/>
            <person name="Visel A."/>
            <person name="Grigoriev I.V."/>
        </authorList>
    </citation>
    <scope>NUCLEOTIDE SEQUENCE [LARGE SCALE GENOMIC DNA]</scope>
    <source>
        <strain evidence="4 5">NRRL 3301</strain>
    </source>
</reference>
<dbReference type="InterPro" id="IPR023780">
    <property type="entry name" value="Chromo_domain"/>
</dbReference>
<dbReference type="SMART" id="SM00298">
    <property type="entry name" value="CHROMO"/>
    <property type="match status" value="1"/>
</dbReference>
<name>A0A1X2G368_9FUNG</name>
<evidence type="ECO:0000313" key="5">
    <source>
        <dbReference type="Proteomes" id="UP000242146"/>
    </source>
</evidence>
<comment type="subcellular location">
    <subcellularLocation>
        <location evidence="1">Nucleus</location>
    </subcellularLocation>
</comment>
<evidence type="ECO:0000259" key="3">
    <source>
        <dbReference type="PROSITE" id="PS50013"/>
    </source>
</evidence>
<accession>A0A1X2G368</accession>
<dbReference type="Gene3D" id="2.40.50.40">
    <property type="match status" value="1"/>
</dbReference>
<keyword evidence="5" id="KW-1185">Reference proteome</keyword>
<dbReference type="Proteomes" id="UP000242146">
    <property type="component" value="Unassembled WGS sequence"/>
</dbReference>
<dbReference type="PROSITE" id="PS50013">
    <property type="entry name" value="CHROMO_2"/>
    <property type="match status" value="1"/>
</dbReference>
<comment type="caution">
    <text evidence="4">The sequence shown here is derived from an EMBL/GenBank/DDBJ whole genome shotgun (WGS) entry which is preliminary data.</text>
</comment>
<dbReference type="InterPro" id="IPR000953">
    <property type="entry name" value="Chromo/chromo_shadow_dom"/>
</dbReference>
<dbReference type="SUPFAM" id="SSF54160">
    <property type="entry name" value="Chromo domain-like"/>
    <property type="match status" value="1"/>
</dbReference>
<evidence type="ECO:0000256" key="2">
    <source>
        <dbReference type="ARBA" id="ARBA00023242"/>
    </source>
</evidence>
<dbReference type="InterPro" id="IPR016197">
    <property type="entry name" value="Chromo-like_dom_sf"/>
</dbReference>
<gene>
    <name evidence="4" type="ORF">DM01DRAFT_259097</name>
</gene>
<dbReference type="EMBL" id="MCGT01000073">
    <property type="protein sequence ID" value="ORX42250.1"/>
    <property type="molecule type" value="Genomic_DNA"/>
</dbReference>
<evidence type="ECO:0000313" key="4">
    <source>
        <dbReference type="EMBL" id="ORX42250.1"/>
    </source>
</evidence>
<dbReference type="AlphaFoldDB" id="A0A1X2G368"/>
<dbReference type="CDD" id="cd00024">
    <property type="entry name" value="CD_CSD"/>
    <property type="match status" value="1"/>
</dbReference>